<protein>
    <submittedName>
        <fullName evidence="1">Beta protein</fullName>
    </submittedName>
</protein>
<accession>A0A8S5PJR3</accession>
<reference evidence="1" key="1">
    <citation type="journal article" date="2021" name="Proc. Natl. Acad. Sci. U.S.A.">
        <title>A Catalog of Tens of Thousands of Viruses from Human Metagenomes Reveals Hidden Associations with Chronic Diseases.</title>
        <authorList>
            <person name="Tisza M.J."/>
            <person name="Buck C.B."/>
        </authorList>
    </citation>
    <scope>NUCLEOTIDE SEQUENCE</scope>
    <source>
        <strain evidence="1">Ct17O1</strain>
    </source>
</reference>
<dbReference type="InterPro" id="IPR025683">
    <property type="entry name" value="Protein_beta"/>
</dbReference>
<name>A0A8S5PJR3_9VIRU</name>
<organism evidence="1">
    <name type="scientific">Phage sp. ct17O1</name>
    <dbReference type="NCBI Taxonomy" id="2825789"/>
    <lineage>
        <taxon>Viruses</taxon>
    </lineage>
</organism>
<dbReference type="EMBL" id="BK015448">
    <property type="protein sequence ID" value="DAE07302.1"/>
    <property type="molecule type" value="Genomic_DNA"/>
</dbReference>
<proteinExistence type="predicted"/>
<evidence type="ECO:0000313" key="1">
    <source>
        <dbReference type="EMBL" id="DAE07302.1"/>
    </source>
</evidence>
<sequence>MINVNFQNYSYYPFLHTRNSEEEAFVNLSQEDKLSILPSFVLHNRKGTALTASLEKIISSYNDPFILFPPLSEKILNHITNEEKNIFDSSQYYINWQEFTSRYENAIPAILFNSNEKYLRNIIRQTINLENQKGKVAFRIRSTREAELAMNALAAMDDPLNAIIFIDSGYISDLTESYNISNEVLQTFKKGVESLNIVSLSTSFPSSPAIGMTNLDDLSTSNIKAGYIQQKEVDLYLKLSEKYEVLYGDYASIHPIPIDSNDSDGRWSARIDFATDEDFWAIFRMPSEHGDGYQQIANYVANNHIFAHIPESWGKEKILQASEGDVFGRSPSKWVSVRANTHMRRQILQTSFRDELDESF</sequence>
<dbReference type="Pfam" id="PF14350">
    <property type="entry name" value="Beta_protein"/>
    <property type="match status" value="1"/>
</dbReference>